<comment type="caution">
    <text evidence="6">The sequence shown here is derived from an EMBL/GenBank/DDBJ whole genome shotgun (WGS) entry which is preliminary data.</text>
</comment>
<dbReference type="InterPro" id="IPR032106">
    <property type="entry name" value="2-oxogl_dehyd_N"/>
</dbReference>
<keyword evidence="3" id="KW-0560">Oxidoreductase</keyword>
<evidence type="ECO:0000256" key="1">
    <source>
        <dbReference type="ARBA" id="ARBA00001964"/>
    </source>
</evidence>
<dbReference type="PIRSF" id="PIRSF000157">
    <property type="entry name" value="Oxoglu_dh_E1"/>
    <property type="match status" value="1"/>
</dbReference>
<dbReference type="InterPro" id="IPR011603">
    <property type="entry name" value="2oxoglutarate_DH_E1"/>
</dbReference>
<protein>
    <recommendedName>
        <fullName evidence="2">oxoglutarate dehydrogenase (succinyl-transferring)</fullName>
        <ecNumber evidence="2">1.2.4.2</ecNumber>
    </recommendedName>
</protein>
<dbReference type="InterPro" id="IPR001017">
    <property type="entry name" value="DH_E1"/>
</dbReference>
<dbReference type="InterPro" id="IPR042179">
    <property type="entry name" value="KGD_C_sf"/>
</dbReference>
<dbReference type="SMART" id="SM00861">
    <property type="entry name" value="Transket_pyr"/>
    <property type="match status" value="1"/>
</dbReference>
<evidence type="ECO:0000256" key="4">
    <source>
        <dbReference type="ARBA" id="ARBA00023052"/>
    </source>
</evidence>
<dbReference type="Pfam" id="PF02779">
    <property type="entry name" value="Transket_pyr"/>
    <property type="match status" value="1"/>
</dbReference>
<comment type="cofactor">
    <cofactor evidence="1">
        <name>thiamine diphosphate</name>
        <dbReference type="ChEBI" id="CHEBI:58937"/>
    </cofactor>
</comment>
<dbReference type="RefSeq" id="WP_189641768.1">
    <property type="nucleotide sequence ID" value="NZ_BNAL01000001.1"/>
</dbReference>
<evidence type="ECO:0000313" key="6">
    <source>
        <dbReference type="EMBL" id="GHF93426.1"/>
    </source>
</evidence>
<evidence type="ECO:0000259" key="5">
    <source>
        <dbReference type="SMART" id="SM00861"/>
    </source>
</evidence>
<dbReference type="Gene3D" id="3.40.50.11610">
    <property type="entry name" value="Multifunctional 2-oxoglutarate metabolism enzyme, C-terminal domain"/>
    <property type="match status" value="1"/>
</dbReference>
<dbReference type="PANTHER" id="PTHR23152:SF4">
    <property type="entry name" value="2-OXOADIPATE DEHYDROGENASE COMPLEX COMPONENT E1"/>
    <property type="match status" value="1"/>
</dbReference>
<dbReference type="NCBIfam" id="TIGR00239">
    <property type="entry name" value="2oxo_dh_E1"/>
    <property type="match status" value="1"/>
</dbReference>
<dbReference type="EC" id="1.2.4.2" evidence="2"/>
<keyword evidence="4" id="KW-0786">Thiamine pyrophosphate</keyword>
<dbReference type="NCBIfam" id="NF006914">
    <property type="entry name" value="PRK09404.1"/>
    <property type="match status" value="1"/>
</dbReference>
<keyword evidence="7" id="KW-1185">Reference proteome</keyword>
<dbReference type="InterPro" id="IPR031717">
    <property type="entry name" value="ODO-1/KGD_C"/>
</dbReference>
<dbReference type="InterPro" id="IPR005475">
    <property type="entry name" value="Transketolase-like_Pyr-bd"/>
</dbReference>
<dbReference type="Pfam" id="PF16078">
    <property type="entry name" value="2-oxogl_dehyd_N"/>
    <property type="match status" value="1"/>
</dbReference>
<dbReference type="Pfam" id="PF00676">
    <property type="entry name" value="E1_dh"/>
    <property type="match status" value="1"/>
</dbReference>
<dbReference type="Gene3D" id="3.40.50.970">
    <property type="match status" value="1"/>
</dbReference>
<dbReference type="InterPro" id="IPR029061">
    <property type="entry name" value="THDP-binding"/>
</dbReference>
<dbReference type="NCBIfam" id="NF008907">
    <property type="entry name" value="PRK12270.1"/>
    <property type="match status" value="1"/>
</dbReference>
<evidence type="ECO:0000313" key="7">
    <source>
        <dbReference type="Proteomes" id="UP000632154"/>
    </source>
</evidence>
<dbReference type="Proteomes" id="UP000632154">
    <property type="component" value="Unassembled WGS sequence"/>
</dbReference>
<evidence type="ECO:0000256" key="2">
    <source>
        <dbReference type="ARBA" id="ARBA00012280"/>
    </source>
</evidence>
<reference evidence="7" key="1">
    <citation type="journal article" date="2019" name="Int. J. Syst. Evol. Microbiol.">
        <title>The Global Catalogue of Microorganisms (GCM) 10K type strain sequencing project: providing services to taxonomists for standard genome sequencing and annotation.</title>
        <authorList>
            <consortium name="The Broad Institute Genomics Platform"/>
            <consortium name="The Broad Institute Genome Sequencing Center for Infectious Disease"/>
            <person name="Wu L."/>
            <person name="Ma J."/>
        </authorList>
    </citation>
    <scope>NUCLEOTIDE SEQUENCE [LARGE SCALE GENOMIC DNA]</scope>
    <source>
        <strain evidence="7">CGMCC 1.18439</strain>
    </source>
</reference>
<gene>
    <name evidence="6" type="primary">sucA</name>
    <name evidence="6" type="ORF">GCM10017783_01790</name>
</gene>
<dbReference type="Pfam" id="PF16870">
    <property type="entry name" value="OxoGdeHyase_C"/>
    <property type="match status" value="1"/>
</dbReference>
<dbReference type="PANTHER" id="PTHR23152">
    <property type="entry name" value="2-OXOGLUTARATE DEHYDROGENASE"/>
    <property type="match status" value="1"/>
</dbReference>
<dbReference type="Gene3D" id="1.10.287.1150">
    <property type="entry name" value="TPP helical domain"/>
    <property type="match status" value="1"/>
</dbReference>
<dbReference type="Gene3D" id="3.40.50.12470">
    <property type="match status" value="1"/>
</dbReference>
<dbReference type="EMBL" id="BNAL01000001">
    <property type="protein sequence ID" value="GHF93426.1"/>
    <property type="molecule type" value="Genomic_DNA"/>
</dbReference>
<organism evidence="6 7">
    <name type="scientific">Deinococcus piscis</name>
    <dbReference type="NCBI Taxonomy" id="394230"/>
    <lineage>
        <taxon>Bacteria</taxon>
        <taxon>Thermotogati</taxon>
        <taxon>Deinococcota</taxon>
        <taxon>Deinococci</taxon>
        <taxon>Deinococcales</taxon>
        <taxon>Deinococcaceae</taxon>
        <taxon>Deinococcus</taxon>
    </lineage>
</organism>
<proteinExistence type="predicted"/>
<dbReference type="SUPFAM" id="SSF52518">
    <property type="entry name" value="Thiamin diphosphate-binding fold (THDP-binding)"/>
    <property type="match status" value="2"/>
</dbReference>
<accession>A0ABQ3JZQ9</accession>
<feature type="domain" description="Transketolase-like pyrimidine-binding" evidence="5">
    <location>
        <begin position="600"/>
        <end position="797"/>
    </location>
</feature>
<sequence>MTRPETIMSGGNAAFLDGLYEDYLADPQSVDPEWRAFFDAERGGAHEARHSAVQQAFYELGRQSRGRPVLAAVGGTAGGEASAAGQAISALITAHRVYGHLQAEFDPLGLHDKTPAPELNPEYYGLSAAQMNEQVQDGHFSGTVSQVLEQLRGIYCGPIGYEYNYLPSEEREWFQDQIERGGRRDGLTKEDKLRLLDRLNAAEGLEKYLHIKYVGQKRFSLEGSESFIPLVDRIISQAGKTGQVKEVVLGMAHRGRLNTLVNIFGKRPKDLFDEFEGKKVLSENPDISGDVKYHLGFSSDVKTEHGPLHLALAFNPSHLELVAPVVHGSTRARQDRRDETPHLMREVRRDNVLAITVHGDAAVIGQGVVMETLNMSRLRGFTTGGAIRIVINNQVGFTISDPRDSRSSRYCTDVAKIANAPVMHVNGDDLEAVAFAADLAVAYRQKFGKDVFIDLVSFRRHGHNEADDPTMTQPIMYQKVKAHPGTLAVYAQKLMSEGAIDEAGVRALADSYRDRLDRGESVVDELTEDTVSDLGKRWAEYKQAAKDSNWQSVAETAVPAEKLAELADKMTTFPDGFELHRGVKRVMEARRAMSRGEQPLDWGMGEMLAYATLLDEGYNVRLSGEDSGRGTFVHRHAVVHDQRGLDPMKGDYLSLEFLRPGQGRAEVIDSTLSEEGVMAFEYGYSGSAPNTLVLWEAQFGDFANGAQAVIDQFIAAGETKWLGLSGLTLLLPHGYEGAGPEHSSARLERYLQLCAQNNMQVAVPSSASQIFHLLRRQMLRGYRKPLIVMTPKSLLRNKRAMSPLSELTNGRFFNVIGDADVQQARRVVISSGKLHWEMFDAREEDREGYHGTALVRLEQLYPFPQEELAEELRRHPNAQVVWAQEEPENQGAWLLIREDLERTLAELNLGHTLTHVSRKRAASTATGYSHVHAKEQAKVIADALGEKVSREDYEAQVELTKEAGVQG</sequence>
<name>A0ABQ3JZQ9_9DEIO</name>
<dbReference type="CDD" id="cd02016">
    <property type="entry name" value="TPP_E1_OGDC_like"/>
    <property type="match status" value="1"/>
</dbReference>
<evidence type="ECO:0000256" key="3">
    <source>
        <dbReference type="ARBA" id="ARBA00023002"/>
    </source>
</evidence>